<evidence type="ECO:0000313" key="2">
    <source>
        <dbReference type="EMBL" id="WYC67925.1"/>
    </source>
</evidence>
<feature type="domain" description="Restriction endonuclease type II NgoFVII C-terminal B3-like DNA-binding" evidence="1">
    <location>
        <begin position="245"/>
        <end position="347"/>
    </location>
</feature>
<proteinExistence type="predicted"/>
<dbReference type="EMBL" id="CP141698">
    <property type="protein sequence ID" value="WYC67925.1"/>
    <property type="molecule type" value="Genomic_DNA"/>
</dbReference>
<accession>A0ABZ2SHY2</accession>
<name>A0ABZ2SHY2_9LACT</name>
<evidence type="ECO:0000259" key="1">
    <source>
        <dbReference type="Pfam" id="PF20731"/>
    </source>
</evidence>
<dbReference type="Pfam" id="PF20731">
    <property type="entry name" value="RE_NgoFVII_C"/>
    <property type="match status" value="1"/>
</dbReference>
<dbReference type="Proteomes" id="UP001456368">
    <property type="component" value="Chromosome"/>
</dbReference>
<dbReference type="InterPro" id="IPR048923">
    <property type="entry name" value="RE_NgoFVII_C"/>
</dbReference>
<gene>
    <name evidence="2" type="ORF">VNN45_03320</name>
</gene>
<evidence type="ECO:0000313" key="3">
    <source>
        <dbReference type="Proteomes" id="UP001456368"/>
    </source>
</evidence>
<keyword evidence="3" id="KW-1185">Reference proteome</keyword>
<reference evidence="2 3" key="1">
    <citation type="submission" date="2023-12" db="EMBL/GenBank/DDBJ databases">
        <title>Redefining Piscine Lactococcosis.</title>
        <authorList>
            <person name="Heckman T.I."/>
            <person name="Yazdi Z."/>
            <person name="Older C.E."/>
            <person name="Griffin M.J."/>
            <person name="Waldbieser G.C."/>
            <person name="Chow A.M."/>
            <person name="Medina Silva I."/>
            <person name="Anenson K.M."/>
            <person name="Garcia J.C."/>
            <person name="LaFrentz B.R."/>
            <person name="Slavic D."/>
            <person name="Toohey-Kurth K.L."/>
            <person name="Yant P."/>
            <person name="Fritz H.M."/>
            <person name="Henderson E."/>
            <person name="McDowall R."/>
            <person name="Cai H."/>
            <person name="Adikson M."/>
            <person name="Soto E."/>
        </authorList>
    </citation>
    <scope>NUCLEOTIDE SEQUENCE [LARGE SCALE GENOMIC DNA]</scope>
    <source>
        <strain evidence="2 3">R21-91A</strain>
    </source>
</reference>
<sequence>MFYDRQSREKQEDYKKMLKVMGSLSRLFSNSESPYLYYRAHENIFSKYFDVDNNGRSDDSVDAYNNETGIGIGLKTWVGGDDQKVAEFGRLRPEYEHLTGLELVQRIAEYRNLRIKTTMNAHGLSTILYHIVKRVPNAMHIYEAAFDEIDIPNISLINDRGNNNNTYFTDGRHTYHFSRSKNTLFMIFDNIELLDTVELEIYSDPYDVLSDLISEISPTVVSREELQNNKLCLRLYSTDRQGRKSVPLRSGINQWNARGRQRNPDEIYIPYPAVDRVREEFFPSRDTPFDLQLPDGTSMEAKVCQQDGKAIMSNPNRVLGNWLLRKVFELEEGTIVTYEMLKKFNVDCVIFTKLGERKYSVDFGELGTYEKFYNIDDNEENTLA</sequence>
<dbReference type="GeneID" id="75142830"/>
<organism evidence="2 3">
    <name type="scientific">Lactococcus petauri</name>
    <dbReference type="NCBI Taxonomy" id="1940789"/>
    <lineage>
        <taxon>Bacteria</taxon>
        <taxon>Bacillati</taxon>
        <taxon>Bacillota</taxon>
        <taxon>Bacilli</taxon>
        <taxon>Lactobacillales</taxon>
        <taxon>Streptococcaceae</taxon>
        <taxon>Lactococcus</taxon>
    </lineage>
</organism>
<dbReference type="RefSeq" id="WP_019293853.1">
    <property type="nucleotide sequence ID" value="NZ_CP094882.1"/>
</dbReference>
<protein>
    <recommendedName>
        <fullName evidence="1">Restriction endonuclease type II NgoFVII C-terminal B3-like DNA-binding domain-containing protein</fullName>
    </recommendedName>
</protein>